<dbReference type="RefSeq" id="WP_189513960.1">
    <property type="nucleotide sequence ID" value="NZ_BMXG01000009.1"/>
</dbReference>
<gene>
    <name evidence="2" type="ORF">GCM10007047_16610</name>
</gene>
<reference evidence="2" key="2">
    <citation type="submission" date="2020-09" db="EMBL/GenBank/DDBJ databases">
        <authorList>
            <person name="Sun Q."/>
            <person name="Kim S."/>
        </authorList>
    </citation>
    <scope>NUCLEOTIDE SEQUENCE</scope>
    <source>
        <strain evidence="2">KCTC 12870</strain>
    </source>
</reference>
<dbReference type="EMBL" id="BMXG01000009">
    <property type="protein sequence ID" value="GHC00930.1"/>
    <property type="molecule type" value="Genomic_DNA"/>
</dbReference>
<sequence>MKRRFNVTVATIACLSNMAFAETFNEQVTIDDGNSAQIDLVVSGDASVAGDLTVGGGNVLTDLIIDPALNIYTNDYITATNPYILDQKLYHPLLTNILFLAPQQFDVSATLDASAIPTSQVAYLFDGNHHDENVYASGGELVITIDFSQSNYLAPSQGLGYGAGELVLAAYDGTTHPSAVSARIYSPTHNWLPLSKLPDLYGVANGDIYGNGKLWFLRLVSDNHSPSTKLEITITMDPGCSLSELEFHPQKPYRLFQTPVVTKYQDEILYNDISFYDSSKTESINFDAEAGAITARELVIDGFTLDSSNNTLVFEDSQSSGNASIEIGAANPVMVFQDTNMVFGEASGNLSSITGADNLVFGNSAAQNLTTGFNNIALGEYSLGYADEGDGNIALGAASMINAAGPNSRINIAIGGWTLSRIKDYMNIAIGNAALRYQETGSFQIAIGTNAMGGSGAGSAPGNTSYSLAIGYAALNNLDNGTHNLAIGGYAGDELVTGYNNTFVGAGAAGLLTTGSHNALFGGNAGSALTYGDYNSMFGRYAGDNLVTGHRNIAIGYQATFPNANASDQLNIGNTIYGDLATDKVGIGVTDPQATLDVGGDAIVSGNADVGGDLQVAGTITMTAPAGDISMGIFGTNP</sequence>
<dbReference type="Proteomes" id="UP000642829">
    <property type="component" value="Unassembled WGS sequence"/>
</dbReference>
<evidence type="ECO:0000313" key="3">
    <source>
        <dbReference type="Proteomes" id="UP000642829"/>
    </source>
</evidence>
<proteinExistence type="predicted"/>
<reference evidence="2" key="1">
    <citation type="journal article" date="2014" name="Int. J. Syst. Evol. Microbiol.">
        <title>Complete genome sequence of Corynebacterium casei LMG S-19264T (=DSM 44701T), isolated from a smear-ripened cheese.</title>
        <authorList>
            <consortium name="US DOE Joint Genome Institute (JGI-PGF)"/>
            <person name="Walter F."/>
            <person name="Albersmeier A."/>
            <person name="Kalinowski J."/>
            <person name="Ruckert C."/>
        </authorList>
    </citation>
    <scope>NUCLEOTIDE SEQUENCE</scope>
    <source>
        <strain evidence="2">KCTC 12870</strain>
    </source>
</reference>
<keyword evidence="3" id="KW-1185">Reference proteome</keyword>
<dbReference type="AlphaFoldDB" id="A0A8J3GES2"/>
<comment type="caution">
    <text evidence="2">The sequence shown here is derived from an EMBL/GenBank/DDBJ whole genome shotgun (WGS) entry which is preliminary data.</text>
</comment>
<evidence type="ECO:0000256" key="1">
    <source>
        <dbReference type="SAM" id="SignalP"/>
    </source>
</evidence>
<feature type="chain" id="PRO_5035163801" evidence="1">
    <location>
        <begin position="22"/>
        <end position="638"/>
    </location>
</feature>
<evidence type="ECO:0000313" key="2">
    <source>
        <dbReference type="EMBL" id="GHC00930.1"/>
    </source>
</evidence>
<name>A0A8J3GES2_9BACT</name>
<protein>
    <submittedName>
        <fullName evidence="2">Uncharacterized protein</fullName>
    </submittedName>
</protein>
<feature type="signal peptide" evidence="1">
    <location>
        <begin position="1"/>
        <end position="21"/>
    </location>
</feature>
<organism evidence="2 3">
    <name type="scientific">Cerasicoccus arenae</name>
    <dbReference type="NCBI Taxonomy" id="424488"/>
    <lineage>
        <taxon>Bacteria</taxon>
        <taxon>Pseudomonadati</taxon>
        <taxon>Verrucomicrobiota</taxon>
        <taxon>Opitutia</taxon>
        <taxon>Puniceicoccales</taxon>
        <taxon>Cerasicoccaceae</taxon>
        <taxon>Cerasicoccus</taxon>
    </lineage>
</organism>
<accession>A0A8J3GES2</accession>
<keyword evidence="1" id="KW-0732">Signal</keyword>